<gene>
    <name evidence="1" type="ORF">ILEXP_LOCUS45004</name>
</gene>
<proteinExistence type="predicted"/>
<name>A0ABC8U0B3_9AQUA</name>
<sequence>THLSNSLFERSSLSIIIKRQRELSNFPDSAQSDYSPQRQCGSLDEQRFPTIVDTLKTRFIPRNR</sequence>
<evidence type="ECO:0000313" key="2">
    <source>
        <dbReference type="Proteomes" id="UP001642360"/>
    </source>
</evidence>
<accession>A0ABC8U0B3</accession>
<dbReference type="EMBL" id="CAUOFW020006558">
    <property type="protein sequence ID" value="CAK9175202.1"/>
    <property type="molecule type" value="Genomic_DNA"/>
</dbReference>
<evidence type="ECO:0000313" key="1">
    <source>
        <dbReference type="EMBL" id="CAK9175202.1"/>
    </source>
</evidence>
<feature type="non-terminal residue" evidence="1">
    <location>
        <position position="1"/>
    </location>
</feature>
<dbReference type="Proteomes" id="UP001642360">
    <property type="component" value="Unassembled WGS sequence"/>
</dbReference>
<reference evidence="1 2" key="1">
    <citation type="submission" date="2024-02" db="EMBL/GenBank/DDBJ databases">
        <authorList>
            <person name="Vignale AGUSTIN F."/>
            <person name="Sosa J E."/>
            <person name="Modenutti C."/>
        </authorList>
    </citation>
    <scope>NUCLEOTIDE SEQUENCE [LARGE SCALE GENOMIC DNA]</scope>
</reference>
<feature type="non-terminal residue" evidence="1">
    <location>
        <position position="64"/>
    </location>
</feature>
<keyword evidence="2" id="KW-1185">Reference proteome</keyword>
<organism evidence="1 2">
    <name type="scientific">Ilex paraguariensis</name>
    <name type="common">yerba mate</name>
    <dbReference type="NCBI Taxonomy" id="185542"/>
    <lineage>
        <taxon>Eukaryota</taxon>
        <taxon>Viridiplantae</taxon>
        <taxon>Streptophyta</taxon>
        <taxon>Embryophyta</taxon>
        <taxon>Tracheophyta</taxon>
        <taxon>Spermatophyta</taxon>
        <taxon>Magnoliopsida</taxon>
        <taxon>eudicotyledons</taxon>
        <taxon>Gunneridae</taxon>
        <taxon>Pentapetalae</taxon>
        <taxon>asterids</taxon>
        <taxon>campanulids</taxon>
        <taxon>Aquifoliales</taxon>
        <taxon>Aquifoliaceae</taxon>
        <taxon>Ilex</taxon>
    </lineage>
</organism>
<dbReference type="AlphaFoldDB" id="A0ABC8U0B3"/>
<protein>
    <submittedName>
        <fullName evidence="1">Uncharacterized protein</fullName>
    </submittedName>
</protein>
<comment type="caution">
    <text evidence="1">The sequence shown here is derived from an EMBL/GenBank/DDBJ whole genome shotgun (WGS) entry which is preliminary data.</text>
</comment>